<dbReference type="Pfam" id="PF00155">
    <property type="entry name" value="Aminotran_1_2"/>
    <property type="match status" value="1"/>
</dbReference>
<comment type="caution">
    <text evidence="5">The sequence shown here is derived from an EMBL/GenBank/DDBJ whole genome shotgun (WGS) entry which is preliminary data.</text>
</comment>
<name>A0A7W4W3N6_9GAMM</name>
<dbReference type="PROSITE" id="PS00105">
    <property type="entry name" value="AA_TRANSFER_CLASS_1"/>
    <property type="match status" value="1"/>
</dbReference>
<dbReference type="InterPro" id="IPR015424">
    <property type="entry name" value="PyrdxlP-dep_Trfase"/>
</dbReference>
<keyword evidence="3" id="KW-0032">Aminotransferase</keyword>
<accession>A0A7W4W3N6</accession>
<dbReference type="InterPro" id="IPR015421">
    <property type="entry name" value="PyrdxlP-dep_Trfase_major"/>
</dbReference>
<dbReference type="EMBL" id="JACHWY010000001">
    <property type="protein sequence ID" value="MBB3046855.1"/>
    <property type="molecule type" value="Genomic_DNA"/>
</dbReference>
<dbReference type="AlphaFoldDB" id="A0A7W4W3N6"/>
<keyword evidence="2" id="KW-0663">Pyridoxal phosphate</keyword>
<proteinExistence type="inferred from homology"/>
<dbReference type="GO" id="GO:0008483">
    <property type="term" value="F:transaminase activity"/>
    <property type="evidence" value="ECO:0007669"/>
    <property type="project" value="UniProtKB-KW"/>
</dbReference>
<dbReference type="CDD" id="cd00609">
    <property type="entry name" value="AAT_like"/>
    <property type="match status" value="1"/>
</dbReference>
<gene>
    <name evidence="5" type="ORF">FHR99_001091</name>
</gene>
<dbReference type="SUPFAM" id="SSF53383">
    <property type="entry name" value="PLP-dependent transferases"/>
    <property type="match status" value="1"/>
</dbReference>
<protein>
    <recommendedName>
        <fullName evidence="3">Aminotransferase</fullName>
        <ecNumber evidence="3">2.6.1.-</ecNumber>
    </recommendedName>
</protein>
<dbReference type="RefSeq" id="WP_183409516.1">
    <property type="nucleotide sequence ID" value="NZ_JACHWY010000001.1"/>
</dbReference>
<dbReference type="PANTHER" id="PTHR42885">
    <property type="entry name" value="HISTIDINOL-PHOSPHATE AMINOTRANSFERASE-RELATED"/>
    <property type="match status" value="1"/>
</dbReference>
<dbReference type="Proteomes" id="UP000537130">
    <property type="component" value="Unassembled WGS sequence"/>
</dbReference>
<dbReference type="InterPro" id="IPR015422">
    <property type="entry name" value="PyrdxlP-dep_Trfase_small"/>
</dbReference>
<dbReference type="Gene3D" id="3.40.640.10">
    <property type="entry name" value="Type I PLP-dependent aspartate aminotransferase-like (Major domain)"/>
    <property type="match status" value="1"/>
</dbReference>
<sequence length="353" mass="38929">MLDAQRALKLLTTHGGNKPALCELLGIDEGDLLDLSSAVSHKAYRLPELPQKLLTELPYESAELRNIAADYYGVLPAQVLACAGSQAAIQALPRLRAKSKVLLPEVGYAEHRQCWEAVGHEICFYDGASRDAVSEALTKHQPEVLVLIHPNNPTADIVAAEDLKYWHSLLPSDGQIVVDEAFIDPTPGHSLTSCLHLPGLVILRSVGKFFGLPGLRLGFVLAEPALLRPLREAFGPWPVSSLAQWAGCQMLADRVWQQSMIRELQVQSERQDSLLRATGLSPRSTPLFTSLCLPHEQAENLALALLERGIAPRYYHQHPEWAWLRLGLAPAESMGRLEQALKDIQEGLPRRAI</sequence>
<dbReference type="EC" id="2.6.1.-" evidence="3"/>
<evidence type="ECO:0000256" key="3">
    <source>
        <dbReference type="RuleBase" id="RU000481"/>
    </source>
</evidence>
<comment type="cofactor">
    <cofactor evidence="1 3">
        <name>pyridoxal 5'-phosphate</name>
        <dbReference type="ChEBI" id="CHEBI:597326"/>
    </cofactor>
</comment>
<dbReference type="GO" id="GO:0030170">
    <property type="term" value="F:pyridoxal phosphate binding"/>
    <property type="evidence" value="ECO:0007669"/>
    <property type="project" value="InterPro"/>
</dbReference>
<keyword evidence="3" id="KW-0808">Transferase</keyword>
<evidence type="ECO:0000256" key="1">
    <source>
        <dbReference type="ARBA" id="ARBA00001933"/>
    </source>
</evidence>
<evidence type="ECO:0000259" key="4">
    <source>
        <dbReference type="Pfam" id="PF00155"/>
    </source>
</evidence>
<reference evidence="5 6" key="1">
    <citation type="submission" date="2020-08" db="EMBL/GenBank/DDBJ databases">
        <title>Genomic Encyclopedia of Type Strains, Phase III (KMG-III): the genomes of soil and plant-associated and newly described type strains.</title>
        <authorList>
            <person name="Whitman W."/>
        </authorList>
    </citation>
    <scope>NUCLEOTIDE SEQUENCE [LARGE SCALE GENOMIC DNA]</scope>
    <source>
        <strain evidence="5 6">CECT 8654</strain>
    </source>
</reference>
<feature type="domain" description="Aminotransferase class I/classII large" evidence="4">
    <location>
        <begin position="49"/>
        <end position="342"/>
    </location>
</feature>
<evidence type="ECO:0000256" key="2">
    <source>
        <dbReference type="ARBA" id="ARBA00022898"/>
    </source>
</evidence>
<dbReference type="InterPro" id="IPR004838">
    <property type="entry name" value="NHTrfase_class1_PyrdxlP-BS"/>
</dbReference>
<dbReference type="PANTHER" id="PTHR42885:SF1">
    <property type="entry name" value="THREONINE-PHOSPHATE DECARBOXYLASE"/>
    <property type="match status" value="1"/>
</dbReference>
<evidence type="ECO:0000313" key="5">
    <source>
        <dbReference type="EMBL" id="MBB3046855.1"/>
    </source>
</evidence>
<evidence type="ECO:0000313" key="6">
    <source>
        <dbReference type="Proteomes" id="UP000537130"/>
    </source>
</evidence>
<dbReference type="Gene3D" id="3.90.1150.10">
    <property type="entry name" value="Aspartate Aminotransferase, domain 1"/>
    <property type="match status" value="1"/>
</dbReference>
<dbReference type="InterPro" id="IPR004839">
    <property type="entry name" value="Aminotransferase_I/II_large"/>
</dbReference>
<organism evidence="5 6">
    <name type="scientific">Litorivivens lipolytica</name>
    <dbReference type="NCBI Taxonomy" id="1524264"/>
    <lineage>
        <taxon>Bacteria</taxon>
        <taxon>Pseudomonadati</taxon>
        <taxon>Pseudomonadota</taxon>
        <taxon>Gammaproteobacteria</taxon>
        <taxon>Litorivivens</taxon>
    </lineage>
</organism>
<comment type="similarity">
    <text evidence="3">Belongs to the class-I pyridoxal-phosphate-dependent aminotransferase family.</text>
</comment>
<keyword evidence="6" id="KW-1185">Reference proteome</keyword>